<dbReference type="Proteomes" id="UP000028680">
    <property type="component" value="Chromosome"/>
</dbReference>
<feature type="domain" description="Porin" evidence="1">
    <location>
        <begin position="2"/>
        <end position="328"/>
    </location>
</feature>
<reference evidence="2 3" key="1">
    <citation type="journal article" date="2014" name="ISME J.">
        <title>Adaptation of an abundant Roseobacter RCA organism to pelagic systems revealed by genomic and transcriptomic analyses.</title>
        <authorList>
            <person name="Voget S."/>
            <person name="Wemheuer B."/>
            <person name="Brinkhoff T."/>
            <person name="Vollmers J."/>
            <person name="Dietrich S."/>
            <person name="Giebel H.A."/>
            <person name="Beardsley C."/>
            <person name="Sardemann C."/>
            <person name="Bakenhus I."/>
            <person name="Billerbeck S."/>
            <person name="Daniel R."/>
            <person name="Simon M."/>
        </authorList>
    </citation>
    <scope>NUCLEOTIDE SEQUENCE [LARGE SCALE GENOMIC DNA]</scope>
    <source>
        <strain evidence="2 3">RCA23</strain>
    </source>
</reference>
<organism evidence="2 3">
    <name type="scientific">Planktomarina temperata RCA23</name>
    <dbReference type="NCBI Taxonomy" id="666509"/>
    <lineage>
        <taxon>Bacteria</taxon>
        <taxon>Pseudomonadati</taxon>
        <taxon>Pseudomonadota</taxon>
        <taxon>Alphaproteobacteria</taxon>
        <taxon>Rhodobacterales</taxon>
        <taxon>Paracoccaceae</taxon>
        <taxon>Planktomarina</taxon>
    </lineage>
</organism>
<evidence type="ECO:0000259" key="1">
    <source>
        <dbReference type="Pfam" id="PF13609"/>
    </source>
</evidence>
<dbReference type="GO" id="GO:0016020">
    <property type="term" value="C:membrane"/>
    <property type="evidence" value="ECO:0007669"/>
    <property type="project" value="InterPro"/>
</dbReference>
<dbReference type="AlphaFoldDB" id="A0AAN0RLF5"/>
<keyword evidence="3" id="KW-1185">Reference proteome</keyword>
<dbReference type="SUPFAM" id="SSF56935">
    <property type="entry name" value="Porins"/>
    <property type="match status" value="1"/>
</dbReference>
<dbReference type="Pfam" id="PF13609">
    <property type="entry name" value="Porin_4"/>
    <property type="match status" value="1"/>
</dbReference>
<protein>
    <recommendedName>
        <fullName evidence="1">Porin domain-containing protein</fullName>
    </recommendedName>
</protein>
<accession>A0AAN0RLF5</accession>
<dbReference type="KEGG" id="ptp:RCA23_c29180"/>
<sequence length="351" mass="35839">MTAGVAAAEVTFSGTANFGYNDTDATTGASVGAAFSDIDLNIAFSQELNNGYTAAASFEFDVANADQGASFNASDAVISLTNADSGIHYGDTKHGAENAWSAVGSMENDAFRVADGEMVTRADMTFGGAKIGISLGDDTNYTVTAASGTTPAVKGTEKDYISLGITGTAGSFSYALAHQNANTAWLDGDDNSAKSQQATTGVRVSTTLGGATVALGYAKNDDGGSTGIEVSYPMGALTTTASYVQEGAASAENKWDVKVAYAEGALGVTVATDESQDWNVDVSYDMGNGMNLFVGADDGGKDTYAGVSYDLGGGASLLASYANDSNNTDTDDEVGAKDYKEGMTFQLSFAF</sequence>
<evidence type="ECO:0000313" key="3">
    <source>
        <dbReference type="Proteomes" id="UP000028680"/>
    </source>
</evidence>
<name>A0AAN0RLF5_9RHOB</name>
<dbReference type="GO" id="GO:0015288">
    <property type="term" value="F:porin activity"/>
    <property type="evidence" value="ECO:0007669"/>
    <property type="project" value="InterPro"/>
</dbReference>
<dbReference type="InterPro" id="IPR033900">
    <property type="entry name" value="Gram_neg_porin_domain"/>
</dbReference>
<evidence type="ECO:0000313" key="2">
    <source>
        <dbReference type="EMBL" id="AII88418.1"/>
    </source>
</evidence>
<dbReference type="Gene3D" id="2.40.160.10">
    <property type="entry name" value="Porin"/>
    <property type="match status" value="1"/>
</dbReference>
<dbReference type="EMBL" id="CP003984">
    <property type="protein sequence ID" value="AII88418.1"/>
    <property type="molecule type" value="Genomic_DNA"/>
</dbReference>
<proteinExistence type="predicted"/>
<dbReference type="InterPro" id="IPR023614">
    <property type="entry name" value="Porin_dom_sf"/>
</dbReference>
<gene>
    <name evidence="2" type="ORF">RCA23_c29180</name>
</gene>